<evidence type="ECO:0000313" key="4">
    <source>
        <dbReference type="Proteomes" id="UP001165065"/>
    </source>
</evidence>
<dbReference type="Pfam" id="PF00583">
    <property type="entry name" value="Acetyltransf_1"/>
    <property type="match status" value="1"/>
</dbReference>
<dbReference type="PANTHER" id="PTHR13947:SF37">
    <property type="entry name" value="LD18367P"/>
    <property type="match status" value="1"/>
</dbReference>
<gene>
    <name evidence="3" type="ORF">TrCOL_g3606</name>
</gene>
<organism evidence="3 4">
    <name type="scientific">Triparma columacea</name>
    <dbReference type="NCBI Taxonomy" id="722753"/>
    <lineage>
        <taxon>Eukaryota</taxon>
        <taxon>Sar</taxon>
        <taxon>Stramenopiles</taxon>
        <taxon>Ochrophyta</taxon>
        <taxon>Bolidophyceae</taxon>
        <taxon>Parmales</taxon>
        <taxon>Triparmaceae</taxon>
        <taxon>Triparma</taxon>
    </lineage>
</organism>
<evidence type="ECO:0000259" key="2">
    <source>
        <dbReference type="PROSITE" id="PS51186"/>
    </source>
</evidence>
<dbReference type="SUPFAM" id="SSF55729">
    <property type="entry name" value="Acyl-CoA N-acyltransferases (Nat)"/>
    <property type="match status" value="1"/>
</dbReference>
<keyword evidence="1" id="KW-0808">Transferase</keyword>
<dbReference type="Gene3D" id="3.40.630.30">
    <property type="match status" value="1"/>
</dbReference>
<dbReference type="GO" id="GO:0008080">
    <property type="term" value="F:N-acetyltransferase activity"/>
    <property type="evidence" value="ECO:0007669"/>
    <property type="project" value="InterPro"/>
</dbReference>
<evidence type="ECO:0000256" key="1">
    <source>
        <dbReference type="ARBA" id="ARBA00022679"/>
    </source>
</evidence>
<feature type="domain" description="N-acetyltransferase" evidence="2">
    <location>
        <begin position="72"/>
        <end position="181"/>
    </location>
</feature>
<dbReference type="Proteomes" id="UP001165065">
    <property type="component" value="Unassembled WGS sequence"/>
</dbReference>
<accession>A0A9W7L328</accession>
<comment type="caution">
    <text evidence="3">The sequence shown here is derived from an EMBL/GenBank/DDBJ whole genome shotgun (WGS) entry which is preliminary data.</text>
</comment>
<name>A0A9W7L328_9STRA</name>
<dbReference type="PANTHER" id="PTHR13947">
    <property type="entry name" value="GNAT FAMILY N-ACETYLTRANSFERASE"/>
    <property type="match status" value="1"/>
</dbReference>
<dbReference type="EMBL" id="BRYA01000644">
    <property type="protein sequence ID" value="GMI27447.1"/>
    <property type="molecule type" value="Genomic_DNA"/>
</dbReference>
<dbReference type="PROSITE" id="PS51186">
    <property type="entry name" value="GNAT"/>
    <property type="match status" value="1"/>
</dbReference>
<dbReference type="InterPro" id="IPR050769">
    <property type="entry name" value="NAT_camello-type"/>
</dbReference>
<dbReference type="OrthoDB" id="249099at2759"/>
<dbReference type="InterPro" id="IPR016181">
    <property type="entry name" value="Acyl_CoA_acyltransferase"/>
</dbReference>
<dbReference type="CDD" id="cd04301">
    <property type="entry name" value="NAT_SF"/>
    <property type="match status" value="1"/>
</dbReference>
<reference evidence="4" key="1">
    <citation type="journal article" date="2023" name="Commun. Biol.">
        <title>Genome analysis of Parmales, the sister group of diatoms, reveals the evolutionary specialization of diatoms from phago-mixotrophs to photoautotrophs.</title>
        <authorList>
            <person name="Ban H."/>
            <person name="Sato S."/>
            <person name="Yoshikawa S."/>
            <person name="Yamada K."/>
            <person name="Nakamura Y."/>
            <person name="Ichinomiya M."/>
            <person name="Sato N."/>
            <person name="Blanc-Mathieu R."/>
            <person name="Endo H."/>
            <person name="Kuwata A."/>
            <person name="Ogata H."/>
        </authorList>
    </citation>
    <scope>NUCLEOTIDE SEQUENCE [LARGE SCALE GENOMIC DNA]</scope>
</reference>
<evidence type="ECO:0000313" key="3">
    <source>
        <dbReference type="EMBL" id="GMI27447.1"/>
    </source>
</evidence>
<dbReference type="InterPro" id="IPR000182">
    <property type="entry name" value="GNAT_dom"/>
</dbReference>
<proteinExistence type="predicted"/>
<protein>
    <recommendedName>
        <fullName evidence="2">N-acetyltransferase domain-containing protein</fullName>
    </recommendedName>
</protein>
<keyword evidence="4" id="KW-1185">Reference proteome</keyword>
<sequence>MGRRLCLSSLILASSTQSPSETIGVCGMEVALMHRQTKDIIPRKKSESILKDTFSKLSPKDRRPLNKAGARELTAFLTSSFEDFDYDAVVLLSNLAVDPKTRGQGLGTELCGEVLERSKEWGYEEVVLEVEESNEGARGLYDKVGFEQVGEAMDKGGVRVKEDGILEDREVRTIRMSRKIN</sequence>
<dbReference type="AlphaFoldDB" id="A0A9W7L328"/>